<keyword evidence="3" id="KW-1185">Reference proteome</keyword>
<feature type="domain" description="CoA-binding" evidence="1">
    <location>
        <begin position="12"/>
        <end position="113"/>
    </location>
</feature>
<dbReference type="Pfam" id="PF13380">
    <property type="entry name" value="CoA_binding_2"/>
    <property type="match status" value="1"/>
</dbReference>
<gene>
    <name evidence="2" type="ORF">G5B40_17625</name>
</gene>
<dbReference type="Proteomes" id="UP000503336">
    <property type="component" value="Chromosome"/>
</dbReference>
<evidence type="ECO:0000313" key="2">
    <source>
        <dbReference type="EMBL" id="QIE57099.1"/>
    </source>
</evidence>
<name>A0A7L5C563_9RHOB</name>
<sequence length="161" mass="17549">MRHSDSEIRTILDDVKSIAVVGISTNPVRPSYYVGRYLGLKDYRVLPVNPVAAGKEIFGVTVQPSLKALAESGAEVHMVDIFRRSEEAGAVVDEAIAHLLDHGLKVIWMQIGVIDEAAAERARAAGLKVVMNLCPKMEYQRLKGELSMGGFNTGRLSSKLT</sequence>
<dbReference type="InterPro" id="IPR003781">
    <property type="entry name" value="CoA-bd"/>
</dbReference>
<dbReference type="RefSeq" id="WP_165101409.1">
    <property type="nucleotide sequence ID" value="NZ_CP049056.1"/>
</dbReference>
<reference evidence="2 3" key="1">
    <citation type="submission" date="2020-02" db="EMBL/GenBank/DDBJ databases">
        <title>complete genome sequence of Rhodobacteraceae bacterium.</title>
        <authorList>
            <person name="Park J."/>
            <person name="Kim Y.-S."/>
            <person name="Kim K.-H."/>
        </authorList>
    </citation>
    <scope>NUCLEOTIDE SEQUENCE [LARGE SCALE GENOMIC DNA]</scope>
    <source>
        <strain evidence="2 3">RR4-56</strain>
    </source>
</reference>
<dbReference type="InterPro" id="IPR036291">
    <property type="entry name" value="NAD(P)-bd_dom_sf"/>
</dbReference>
<proteinExistence type="predicted"/>
<dbReference type="PANTHER" id="PTHR33303:SF2">
    <property type="entry name" value="COA-BINDING DOMAIN-CONTAINING PROTEIN"/>
    <property type="match status" value="1"/>
</dbReference>
<dbReference type="PANTHER" id="PTHR33303">
    <property type="entry name" value="CYTOPLASMIC PROTEIN-RELATED"/>
    <property type="match status" value="1"/>
</dbReference>
<dbReference type="Gene3D" id="3.40.50.720">
    <property type="entry name" value="NAD(P)-binding Rossmann-like Domain"/>
    <property type="match status" value="1"/>
</dbReference>
<dbReference type="EMBL" id="CP049056">
    <property type="protein sequence ID" value="QIE57099.1"/>
    <property type="molecule type" value="Genomic_DNA"/>
</dbReference>
<dbReference type="SMART" id="SM00881">
    <property type="entry name" value="CoA_binding"/>
    <property type="match status" value="1"/>
</dbReference>
<evidence type="ECO:0000313" key="3">
    <source>
        <dbReference type="Proteomes" id="UP000503336"/>
    </source>
</evidence>
<organism evidence="2 3">
    <name type="scientific">Pikeienuella piscinae</name>
    <dbReference type="NCBI Taxonomy" id="2748098"/>
    <lineage>
        <taxon>Bacteria</taxon>
        <taxon>Pseudomonadati</taxon>
        <taxon>Pseudomonadota</taxon>
        <taxon>Alphaproteobacteria</taxon>
        <taxon>Rhodobacterales</taxon>
        <taxon>Paracoccaceae</taxon>
        <taxon>Pikeienuella</taxon>
    </lineage>
</organism>
<dbReference type="KEGG" id="hdh:G5B40_17625"/>
<protein>
    <submittedName>
        <fullName evidence="2">CoA-binding protein</fullName>
    </submittedName>
</protein>
<accession>A0A7L5C563</accession>
<evidence type="ECO:0000259" key="1">
    <source>
        <dbReference type="SMART" id="SM00881"/>
    </source>
</evidence>
<dbReference type="AlphaFoldDB" id="A0A7L5C563"/>
<dbReference type="SUPFAM" id="SSF51735">
    <property type="entry name" value="NAD(P)-binding Rossmann-fold domains"/>
    <property type="match status" value="1"/>
</dbReference>